<dbReference type="InterPro" id="IPR001547">
    <property type="entry name" value="Glyco_hydro_5"/>
</dbReference>
<dbReference type="PANTHER" id="PTHR34142">
    <property type="entry name" value="ENDO-BETA-1,4-GLUCANASE A"/>
    <property type="match status" value="1"/>
</dbReference>
<evidence type="ECO:0000256" key="2">
    <source>
        <dbReference type="ARBA" id="ARBA00023295"/>
    </source>
</evidence>
<protein>
    <submittedName>
        <fullName evidence="6">Endoglucanase</fullName>
    </submittedName>
</protein>
<accession>A0A2T5BXJ7</accession>
<name>A0A2T5BXJ7_9BACT</name>
<evidence type="ECO:0000313" key="6">
    <source>
        <dbReference type="EMBL" id="PTN05287.1"/>
    </source>
</evidence>
<dbReference type="Gene3D" id="3.20.20.80">
    <property type="entry name" value="Glycosidases"/>
    <property type="match status" value="1"/>
</dbReference>
<evidence type="ECO:0000313" key="7">
    <source>
        <dbReference type="Proteomes" id="UP000243525"/>
    </source>
</evidence>
<organism evidence="6 7">
    <name type="scientific">Mangrovibacterium marinum</name>
    <dbReference type="NCBI Taxonomy" id="1639118"/>
    <lineage>
        <taxon>Bacteria</taxon>
        <taxon>Pseudomonadati</taxon>
        <taxon>Bacteroidota</taxon>
        <taxon>Bacteroidia</taxon>
        <taxon>Marinilabiliales</taxon>
        <taxon>Prolixibacteraceae</taxon>
        <taxon>Mangrovibacterium</taxon>
    </lineage>
</organism>
<dbReference type="GO" id="GO:0004553">
    <property type="term" value="F:hydrolase activity, hydrolyzing O-glycosyl compounds"/>
    <property type="evidence" value="ECO:0007669"/>
    <property type="project" value="InterPro"/>
</dbReference>
<dbReference type="GO" id="GO:0000272">
    <property type="term" value="P:polysaccharide catabolic process"/>
    <property type="evidence" value="ECO:0007669"/>
    <property type="project" value="InterPro"/>
</dbReference>
<feature type="domain" description="Glycoside hydrolase family 5" evidence="5">
    <location>
        <begin position="40"/>
        <end position="286"/>
    </location>
</feature>
<evidence type="ECO:0000259" key="5">
    <source>
        <dbReference type="Pfam" id="PF00150"/>
    </source>
</evidence>
<proteinExistence type="inferred from homology"/>
<feature type="signal peptide" evidence="4">
    <location>
        <begin position="1"/>
        <end position="21"/>
    </location>
</feature>
<reference evidence="6 7" key="1">
    <citation type="submission" date="2018-04" db="EMBL/GenBank/DDBJ databases">
        <title>Genomic Encyclopedia of Archaeal and Bacterial Type Strains, Phase II (KMG-II): from individual species to whole genera.</title>
        <authorList>
            <person name="Goeker M."/>
        </authorList>
    </citation>
    <scope>NUCLEOTIDE SEQUENCE [LARGE SCALE GENOMIC DNA]</scope>
    <source>
        <strain evidence="6 7">DSM 28823</strain>
    </source>
</reference>
<dbReference type="Proteomes" id="UP000243525">
    <property type="component" value="Unassembled WGS sequence"/>
</dbReference>
<keyword evidence="2 3" id="KW-0326">Glycosidase</keyword>
<feature type="chain" id="PRO_5015600479" evidence="4">
    <location>
        <begin position="22"/>
        <end position="324"/>
    </location>
</feature>
<comment type="similarity">
    <text evidence="3">Belongs to the glycosyl hydrolase 5 (cellulase A) family.</text>
</comment>
<dbReference type="AlphaFoldDB" id="A0A2T5BXJ7"/>
<keyword evidence="1 3" id="KW-0378">Hydrolase</keyword>
<keyword evidence="4" id="KW-0732">Signal</keyword>
<dbReference type="PANTHER" id="PTHR34142:SF1">
    <property type="entry name" value="GLYCOSIDE HYDROLASE FAMILY 5 DOMAIN-CONTAINING PROTEIN"/>
    <property type="match status" value="1"/>
</dbReference>
<comment type="caution">
    <text evidence="6">The sequence shown here is derived from an EMBL/GenBank/DDBJ whole genome shotgun (WGS) entry which is preliminary data.</text>
</comment>
<dbReference type="Pfam" id="PF00150">
    <property type="entry name" value="Cellulase"/>
    <property type="match status" value="1"/>
</dbReference>
<dbReference type="OrthoDB" id="154460at2"/>
<dbReference type="RefSeq" id="WP_107823741.1">
    <property type="nucleotide sequence ID" value="NZ_OY782574.1"/>
</dbReference>
<dbReference type="SUPFAM" id="SSF51445">
    <property type="entry name" value="(Trans)glycosidases"/>
    <property type="match status" value="1"/>
</dbReference>
<dbReference type="EMBL" id="QAAD01000027">
    <property type="protein sequence ID" value="PTN05287.1"/>
    <property type="molecule type" value="Genomic_DNA"/>
</dbReference>
<evidence type="ECO:0000256" key="4">
    <source>
        <dbReference type="SAM" id="SignalP"/>
    </source>
</evidence>
<dbReference type="InterPro" id="IPR017853">
    <property type="entry name" value="GH"/>
</dbReference>
<evidence type="ECO:0000256" key="3">
    <source>
        <dbReference type="RuleBase" id="RU361153"/>
    </source>
</evidence>
<gene>
    <name evidence="6" type="ORF">C8N47_1279</name>
</gene>
<keyword evidence="7" id="KW-1185">Reference proteome</keyword>
<sequence length="324" mass="37336">MKLKITTAITFLIVAFLATSAQSPVEKHGQLKVADGQLVNQHNQTPQLRGLSFSWSLWNGQKYYNPDVVDWICADFKVSLIRVSMGVEPEGGYLDKPDFQKELVTRVIDRALDNGVYVIIDWHDHHAEKHLEESKAFFADMAQKYAGNPQVIYEIFNEPEYQSWEVIKAYARQVIAVIRKYDQENLIVVGSPHWDQDVDVAADSPISGYPNICYSFHFYASDNNHQEQLRQKADYALSKGLPLFVTEWGVGEADGNGKFDLDRNRRWMQWLEDRKLSWVCWNITDKDETTAFLKPGANSNGNWTKEELTPNGLYLRERLNELNK</sequence>
<evidence type="ECO:0000256" key="1">
    <source>
        <dbReference type="ARBA" id="ARBA00022801"/>
    </source>
</evidence>